<dbReference type="GO" id="GO:0003677">
    <property type="term" value="F:DNA binding"/>
    <property type="evidence" value="ECO:0007669"/>
    <property type="project" value="UniProtKB-UniRule"/>
</dbReference>
<dbReference type="OrthoDB" id="9780939at2"/>
<organism evidence="4 5">
    <name type="scientific">Romboutsia maritimum</name>
    <dbReference type="NCBI Taxonomy" id="2020948"/>
    <lineage>
        <taxon>Bacteria</taxon>
        <taxon>Bacillati</taxon>
        <taxon>Bacillota</taxon>
        <taxon>Clostridia</taxon>
        <taxon>Peptostreptococcales</taxon>
        <taxon>Peptostreptococcaceae</taxon>
        <taxon>Romboutsia</taxon>
    </lineage>
</organism>
<dbReference type="GO" id="GO:0006355">
    <property type="term" value="P:regulation of DNA-templated transcription"/>
    <property type="evidence" value="ECO:0007669"/>
    <property type="project" value="UniProtKB-ARBA"/>
</dbReference>
<dbReference type="PROSITE" id="PS01081">
    <property type="entry name" value="HTH_TETR_1"/>
    <property type="match status" value="1"/>
</dbReference>
<evidence type="ECO:0000259" key="3">
    <source>
        <dbReference type="PROSITE" id="PS50977"/>
    </source>
</evidence>
<feature type="DNA-binding region" description="H-T-H motif" evidence="2">
    <location>
        <begin position="33"/>
        <end position="52"/>
    </location>
</feature>
<dbReference type="RefSeq" id="WP_095405039.1">
    <property type="nucleotide sequence ID" value="NZ_NOJZ02000007.1"/>
</dbReference>
<dbReference type="InterPro" id="IPR001647">
    <property type="entry name" value="HTH_TetR"/>
</dbReference>
<gene>
    <name evidence="4" type="ORF">CHF27_006085</name>
</gene>
<keyword evidence="5" id="KW-1185">Reference proteome</keyword>
<reference evidence="4 5" key="1">
    <citation type="journal article" date="2017" name="Genome Announc.">
        <title>Draft Genome Sequence of Romboutsia maritimum sp. nov. Strain CCRI-22766(T), Isolated from Coastal Estuarine Mud.</title>
        <authorList>
            <person name="Maheux A.F."/>
            <person name="Boudreau D.K."/>
            <person name="Berube E."/>
            <person name="Boissinot M."/>
            <person name="Raymond F."/>
            <person name="Brodeur S."/>
            <person name="Corbeil J."/>
            <person name="Brightwell G."/>
            <person name="Broda D."/>
            <person name="Omar R.F."/>
            <person name="Bergeron M.G."/>
        </authorList>
    </citation>
    <scope>NUCLEOTIDE SEQUENCE [LARGE SCALE GENOMIC DNA]</scope>
    <source>
        <strain evidence="4 5">CCRI-22766</strain>
    </source>
</reference>
<dbReference type="Gene3D" id="1.10.10.60">
    <property type="entry name" value="Homeodomain-like"/>
    <property type="match status" value="1"/>
</dbReference>
<sequence length="215" mass="25509">MYEKFTNLNNEKQITILNCAIKEFAQNGYHKASTDKIASSSNIAKGSLFHYFKNKKNLYLYTVKHCMNFISAKVKDKASNIESSIFYERMKFISIYKQNVFITYPLYTKICLDAFSNSDEEIKEELQVLINKYYTDSMTFMEDYVVKYLDKEYLRKDIDIKDVLFMTTTVFEALSKKYISLYKSESNIENICINVIFKEFDKYIDILKYGLYKNN</sequence>
<accession>A0A371ITY1</accession>
<evidence type="ECO:0000256" key="1">
    <source>
        <dbReference type="ARBA" id="ARBA00023125"/>
    </source>
</evidence>
<dbReference type="InterPro" id="IPR023772">
    <property type="entry name" value="DNA-bd_HTH_TetR-type_CS"/>
</dbReference>
<feature type="domain" description="HTH tetR-type" evidence="3">
    <location>
        <begin position="10"/>
        <end position="70"/>
    </location>
</feature>
<dbReference type="EMBL" id="NOJZ02000007">
    <property type="protein sequence ID" value="RDY23919.1"/>
    <property type="molecule type" value="Genomic_DNA"/>
</dbReference>
<dbReference type="PANTHER" id="PTHR30328:SF54">
    <property type="entry name" value="HTH-TYPE TRANSCRIPTIONAL REPRESSOR SCO4008"/>
    <property type="match status" value="1"/>
</dbReference>
<proteinExistence type="predicted"/>
<dbReference type="Pfam" id="PF00440">
    <property type="entry name" value="TetR_N"/>
    <property type="match status" value="1"/>
</dbReference>
<evidence type="ECO:0000313" key="4">
    <source>
        <dbReference type="EMBL" id="RDY23919.1"/>
    </source>
</evidence>
<keyword evidence="1 2" id="KW-0238">DNA-binding</keyword>
<protein>
    <submittedName>
        <fullName evidence="4">TetR/AcrR family transcriptional regulator</fullName>
    </submittedName>
</protein>
<dbReference type="InterPro" id="IPR009057">
    <property type="entry name" value="Homeodomain-like_sf"/>
</dbReference>
<dbReference type="Proteomes" id="UP000243494">
    <property type="component" value="Unassembled WGS sequence"/>
</dbReference>
<dbReference type="SUPFAM" id="SSF48498">
    <property type="entry name" value="Tetracyclin repressor-like, C-terminal domain"/>
    <property type="match status" value="1"/>
</dbReference>
<comment type="caution">
    <text evidence="4">The sequence shown here is derived from an EMBL/GenBank/DDBJ whole genome shotgun (WGS) entry which is preliminary data.</text>
</comment>
<dbReference type="Gene3D" id="1.10.357.10">
    <property type="entry name" value="Tetracycline Repressor, domain 2"/>
    <property type="match status" value="1"/>
</dbReference>
<dbReference type="AlphaFoldDB" id="A0A371ITY1"/>
<evidence type="ECO:0000313" key="5">
    <source>
        <dbReference type="Proteomes" id="UP000243494"/>
    </source>
</evidence>
<dbReference type="PRINTS" id="PR00455">
    <property type="entry name" value="HTHTETR"/>
</dbReference>
<dbReference type="PROSITE" id="PS50977">
    <property type="entry name" value="HTH_TETR_2"/>
    <property type="match status" value="1"/>
</dbReference>
<name>A0A371ITY1_9FIRM</name>
<evidence type="ECO:0000256" key="2">
    <source>
        <dbReference type="PROSITE-ProRule" id="PRU00335"/>
    </source>
</evidence>
<dbReference type="PANTHER" id="PTHR30328">
    <property type="entry name" value="TRANSCRIPTIONAL REPRESSOR"/>
    <property type="match status" value="1"/>
</dbReference>
<dbReference type="SUPFAM" id="SSF46689">
    <property type="entry name" value="Homeodomain-like"/>
    <property type="match status" value="1"/>
</dbReference>
<dbReference type="InterPro" id="IPR050109">
    <property type="entry name" value="HTH-type_TetR-like_transc_reg"/>
</dbReference>
<dbReference type="InterPro" id="IPR036271">
    <property type="entry name" value="Tet_transcr_reg_TetR-rel_C_sf"/>
</dbReference>